<evidence type="ECO:0000259" key="2">
    <source>
        <dbReference type="Pfam" id="PF07331"/>
    </source>
</evidence>
<feature type="transmembrane region" description="Helical" evidence="1">
    <location>
        <begin position="74"/>
        <end position="104"/>
    </location>
</feature>
<name>A0ABW4MRI9_9BACI</name>
<dbReference type="EMBL" id="JBHUEK010000025">
    <property type="protein sequence ID" value="MFD1780206.1"/>
    <property type="molecule type" value="Genomic_DNA"/>
</dbReference>
<dbReference type="Pfam" id="PF07331">
    <property type="entry name" value="TctB"/>
    <property type="match status" value="1"/>
</dbReference>
<dbReference type="RefSeq" id="WP_388039790.1">
    <property type="nucleotide sequence ID" value="NZ_JBHUEK010000025.1"/>
</dbReference>
<dbReference type="InterPro" id="IPR009936">
    <property type="entry name" value="DUF1468"/>
</dbReference>
<accession>A0ABW4MRI9</accession>
<keyword evidence="4" id="KW-1185">Reference proteome</keyword>
<feature type="transmembrane region" description="Helical" evidence="1">
    <location>
        <begin position="6"/>
        <end position="24"/>
    </location>
</feature>
<organism evidence="3 4">
    <name type="scientific">Fredinandcohnia salidurans</name>
    <dbReference type="NCBI Taxonomy" id="2595041"/>
    <lineage>
        <taxon>Bacteria</taxon>
        <taxon>Bacillati</taxon>
        <taxon>Bacillota</taxon>
        <taxon>Bacilli</taxon>
        <taxon>Bacillales</taxon>
        <taxon>Bacillaceae</taxon>
        <taxon>Fredinandcohnia</taxon>
    </lineage>
</organism>
<reference evidence="4" key="1">
    <citation type="journal article" date="2019" name="Int. J. Syst. Evol. Microbiol.">
        <title>The Global Catalogue of Microorganisms (GCM) 10K type strain sequencing project: providing services to taxonomists for standard genome sequencing and annotation.</title>
        <authorList>
            <consortium name="The Broad Institute Genomics Platform"/>
            <consortium name="The Broad Institute Genome Sequencing Center for Infectious Disease"/>
            <person name="Wu L."/>
            <person name="Ma J."/>
        </authorList>
    </citation>
    <scope>NUCLEOTIDE SEQUENCE [LARGE SCALE GENOMIC DNA]</scope>
    <source>
        <strain evidence="4">CCUG 15531</strain>
    </source>
</reference>
<evidence type="ECO:0000313" key="4">
    <source>
        <dbReference type="Proteomes" id="UP001597227"/>
    </source>
</evidence>
<keyword evidence="1" id="KW-0812">Transmembrane</keyword>
<gene>
    <name evidence="3" type="ORF">ACFSFW_16200</name>
</gene>
<evidence type="ECO:0000313" key="3">
    <source>
        <dbReference type="EMBL" id="MFD1780206.1"/>
    </source>
</evidence>
<keyword evidence="1" id="KW-0472">Membrane</keyword>
<protein>
    <submittedName>
        <fullName evidence="3">Tripartite tricarboxylate transporter TctB family protein</fullName>
    </submittedName>
</protein>
<sequence>MGKNIFSLLIVIFAGVYLFSSLQFPFMKDSRPGAGFLPILIAVGLLVLSLIDLIKSFKENKDSKLDGTFLKDFAMIVASIAIYILLFIFLGALIGTIIFTFIVLTMINKRKNMQNAMISIIGPAVIYVFFEYLLDTNLPLGILEGFI</sequence>
<keyword evidence="1" id="KW-1133">Transmembrane helix</keyword>
<dbReference type="Proteomes" id="UP001597227">
    <property type="component" value="Unassembled WGS sequence"/>
</dbReference>
<feature type="domain" description="DUF1468" evidence="2">
    <location>
        <begin position="5"/>
        <end position="139"/>
    </location>
</feature>
<feature type="transmembrane region" description="Helical" evidence="1">
    <location>
        <begin position="116"/>
        <end position="134"/>
    </location>
</feature>
<proteinExistence type="predicted"/>
<evidence type="ECO:0000256" key="1">
    <source>
        <dbReference type="SAM" id="Phobius"/>
    </source>
</evidence>
<feature type="transmembrane region" description="Helical" evidence="1">
    <location>
        <begin position="36"/>
        <end position="54"/>
    </location>
</feature>
<comment type="caution">
    <text evidence="3">The sequence shown here is derived from an EMBL/GenBank/DDBJ whole genome shotgun (WGS) entry which is preliminary data.</text>
</comment>